<gene>
    <name evidence="13" type="ORF">PAUR_a2175</name>
</gene>
<feature type="signal peptide" evidence="10">
    <location>
        <begin position="1"/>
        <end position="23"/>
    </location>
</feature>
<dbReference type="Gene3D" id="2.170.130.10">
    <property type="entry name" value="TonB-dependent receptor, plug domain"/>
    <property type="match status" value="1"/>
</dbReference>
<organism evidence="13 14">
    <name type="scientific">Pseudoalteromonas aurantia 208</name>
    <dbReference type="NCBI Taxonomy" id="1314867"/>
    <lineage>
        <taxon>Bacteria</taxon>
        <taxon>Pseudomonadati</taxon>
        <taxon>Pseudomonadota</taxon>
        <taxon>Gammaproteobacteria</taxon>
        <taxon>Alteromonadales</taxon>
        <taxon>Pseudoalteromonadaceae</taxon>
        <taxon>Pseudoalteromonas</taxon>
    </lineage>
</organism>
<dbReference type="PANTHER" id="PTHR47234:SF1">
    <property type="entry name" value="TONB-DEPENDENT RECEPTOR"/>
    <property type="match status" value="1"/>
</dbReference>
<evidence type="ECO:0000256" key="10">
    <source>
        <dbReference type="SAM" id="SignalP"/>
    </source>
</evidence>
<dbReference type="Pfam" id="PF07715">
    <property type="entry name" value="Plug"/>
    <property type="match status" value="1"/>
</dbReference>
<evidence type="ECO:0000256" key="2">
    <source>
        <dbReference type="ARBA" id="ARBA00022448"/>
    </source>
</evidence>
<comment type="subcellular location">
    <subcellularLocation>
        <location evidence="1 8">Cell outer membrane</location>
        <topology evidence="1 8">Multi-pass membrane protein</topology>
    </subcellularLocation>
</comment>
<evidence type="ECO:0000256" key="7">
    <source>
        <dbReference type="ARBA" id="ARBA00023237"/>
    </source>
</evidence>
<name>A0ABR9EC26_9GAMM</name>
<feature type="chain" id="PRO_5045484964" description="TonB-dependent receptor" evidence="10">
    <location>
        <begin position="24"/>
        <end position="951"/>
    </location>
</feature>
<evidence type="ECO:0000259" key="12">
    <source>
        <dbReference type="Pfam" id="PF07715"/>
    </source>
</evidence>
<dbReference type="SUPFAM" id="SSF56935">
    <property type="entry name" value="Porins"/>
    <property type="match status" value="1"/>
</dbReference>
<accession>A0ABR9EC26</accession>
<keyword evidence="6 8" id="KW-0472">Membrane</keyword>
<reference evidence="13 14" key="1">
    <citation type="submission" date="2015-03" db="EMBL/GenBank/DDBJ databases">
        <title>Genome sequence of Pseudoalteromonas aurantia.</title>
        <authorList>
            <person name="Xie B.-B."/>
            <person name="Rong J.-C."/>
            <person name="Qin Q.-L."/>
            <person name="Zhang Y.-Z."/>
        </authorList>
    </citation>
    <scope>NUCLEOTIDE SEQUENCE [LARGE SCALE GENOMIC DNA]</scope>
    <source>
        <strain evidence="13 14">208</strain>
    </source>
</reference>
<evidence type="ECO:0000313" key="14">
    <source>
        <dbReference type="Proteomes" id="UP000615755"/>
    </source>
</evidence>
<keyword evidence="14" id="KW-1185">Reference proteome</keyword>
<evidence type="ECO:0000256" key="6">
    <source>
        <dbReference type="ARBA" id="ARBA00023136"/>
    </source>
</evidence>
<proteinExistence type="inferred from homology"/>
<feature type="domain" description="TonB-dependent receptor plug" evidence="12">
    <location>
        <begin position="52"/>
        <end position="168"/>
    </location>
</feature>
<protein>
    <recommendedName>
        <fullName evidence="15">TonB-dependent receptor</fullName>
    </recommendedName>
</protein>
<comment type="similarity">
    <text evidence="8 9">Belongs to the TonB-dependent receptor family.</text>
</comment>
<keyword evidence="10" id="KW-0732">Signal</keyword>
<evidence type="ECO:0000256" key="9">
    <source>
        <dbReference type="RuleBase" id="RU003357"/>
    </source>
</evidence>
<comment type="caution">
    <text evidence="13">The sequence shown here is derived from an EMBL/GenBank/DDBJ whole genome shotgun (WGS) entry which is preliminary data.</text>
</comment>
<evidence type="ECO:0008006" key="15">
    <source>
        <dbReference type="Google" id="ProtNLM"/>
    </source>
</evidence>
<dbReference type="PANTHER" id="PTHR47234">
    <property type="match status" value="1"/>
</dbReference>
<keyword evidence="7 8" id="KW-0998">Cell outer membrane</keyword>
<dbReference type="EMBL" id="AQGV01000012">
    <property type="protein sequence ID" value="MBE0368550.1"/>
    <property type="molecule type" value="Genomic_DNA"/>
</dbReference>
<dbReference type="InterPro" id="IPR039426">
    <property type="entry name" value="TonB-dep_rcpt-like"/>
</dbReference>
<keyword evidence="3 8" id="KW-1134">Transmembrane beta strand</keyword>
<evidence type="ECO:0000256" key="4">
    <source>
        <dbReference type="ARBA" id="ARBA00022692"/>
    </source>
</evidence>
<evidence type="ECO:0000259" key="11">
    <source>
        <dbReference type="Pfam" id="PF00593"/>
    </source>
</evidence>
<evidence type="ECO:0000256" key="3">
    <source>
        <dbReference type="ARBA" id="ARBA00022452"/>
    </source>
</evidence>
<evidence type="ECO:0000256" key="1">
    <source>
        <dbReference type="ARBA" id="ARBA00004571"/>
    </source>
</evidence>
<feature type="domain" description="TonB-dependent receptor-like beta-barrel" evidence="11">
    <location>
        <begin position="413"/>
        <end position="918"/>
    </location>
</feature>
<keyword evidence="2 8" id="KW-0813">Transport</keyword>
<keyword evidence="5 9" id="KW-0798">TonB box</keyword>
<dbReference type="Pfam" id="PF00593">
    <property type="entry name" value="TonB_dep_Rec_b-barrel"/>
    <property type="match status" value="1"/>
</dbReference>
<keyword evidence="4 8" id="KW-0812">Transmembrane</keyword>
<dbReference type="InterPro" id="IPR037066">
    <property type="entry name" value="Plug_dom_sf"/>
</dbReference>
<evidence type="ECO:0000256" key="5">
    <source>
        <dbReference type="ARBA" id="ARBA00023077"/>
    </source>
</evidence>
<dbReference type="Proteomes" id="UP000615755">
    <property type="component" value="Unassembled WGS sequence"/>
</dbReference>
<sequence>MRFKNSPITLALISALTAIPTYAEEVKGQSEANDTIDRIQVTGSRIARINTHTPSPVISVDAEAVKASGYLNINELLTELPQFVFGVGTASSNQDGFSNAGLNAANLRNLGTERTLTLINGRRVVQSTYDTGEMVTDTSYIPTELIDRIDILTGGAASTYGADAVAGVVNYVMKKNYEGTKISGQYGGSAVGDGEESTFTITTGHNFDDQRGNVVFSLDYYNQERAKDSNRPGSGTTRWINNPLSTGTGDGHSNKIVGTNLGWPDYNVVGQLMGVWDADNDRTNYYDISGDEALYMYNSNDKVGPFYIQNSDSAQGYELDTFAMTRNPFERHTAYLLFNYELDDNTSLTTDFRYTKVESNLLSSPEFNYGQRFININDFAQSNLVLPSHVQNLLAQDDGYFQTSVGLYELGPRKAAVERDLFAFSATLEGEFENGWVWDAYASSGVTHNDSLFFNRTDKRRLPRNGYQTLSASGEICNGNNCPAFNPLLPMSQETIDYVRVAPYGSQIKSEQHTFAFTTSGDLLELPYGALAFAAGAEVRRESLELNTDEAWQNSKITGSSRLPWDAGRTIKELYFELEAPVLGDTFLVEELVLSAAGRVSDYTYSGKHNTWKLGATWTIIDGLAMRSTLAHTVRAPQLVEQFRAASLGWRANIEDPCDKLQIANAANSDRAKTISNCKAFGITDPESWDSPTATDGGVNSISGGNIALQPEKADTLTVGLVYTPNFIDNLSLTVDYFDIDLTNAMQSTGIQNSLDKCATADDINSDIYCALVNRNSTGQIDSVLNAVVNQALRGRRAVDFEVSYLRNLESYGEIDFSIYVTKLIHSTSRDSIDNDEEEFRGIGTFNSNLRGRLTMTYRYEDISINWITNYAEGVQVDIDGTYDLYEKPFTEDALKHDVRIAYKATDNTNLYFGIRNVFDKTYYDHPTTASGLGQYDSMGRFFYGGISYEF</sequence>
<dbReference type="InterPro" id="IPR000531">
    <property type="entry name" value="Beta-barrel_TonB"/>
</dbReference>
<dbReference type="RefSeq" id="WP_192507811.1">
    <property type="nucleotide sequence ID" value="NZ_AQGV01000012.1"/>
</dbReference>
<dbReference type="Gene3D" id="2.40.170.20">
    <property type="entry name" value="TonB-dependent receptor, beta-barrel domain"/>
    <property type="match status" value="1"/>
</dbReference>
<evidence type="ECO:0000256" key="8">
    <source>
        <dbReference type="PROSITE-ProRule" id="PRU01360"/>
    </source>
</evidence>
<dbReference type="InterPro" id="IPR012910">
    <property type="entry name" value="Plug_dom"/>
</dbReference>
<dbReference type="InterPro" id="IPR036942">
    <property type="entry name" value="Beta-barrel_TonB_sf"/>
</dbReference>
<dbReference type="PROSITE" id="PS52016">
    <property type="entry name" value="TONB_DEPENDENT_REC_3"/>
    <property type="match status" value="1"/>
</dbReference>
<evidence type="ECO:0000313" key="13">
    <source>
        <dbReference type="EMBL" id="MBE0368550.1"/>
    </source>
</evidence>